<reference evidence="8 9" key="1">
    <citation type="submission" date="2020-07" db="EMBL/GenBank/DDBJ databases">
        <title>Sequencing the genomes of 1000 actinobacteria strains.</title>
        <authorList>
            <person name="Klenk H.-P."/>
        </authorList>
    </citation>
    <scope>NUCLEOTIDE SEQUENCE [LARGE SCALE GENOMIC DNA]</scope>
    <source>
        <strain evidence="8 9">LI1</strain>
    </source>
</reference>
<evidence type="ECO:0000259" key="7">
    <source>
        <dbReference type="Pfam" id="PF13396"/>
    </source>
</evidence>
<comment type="subcellular location">
    <subcellularLocation>
        <location evidence="1">Cell membrane</location>
        <topology evidence="1">Multi-pass membrane protein</topology>
    </subcellularLocation>
</comment>
<keyword evidence="5 6" id="KW-0472">Membrane</keyword>
<evidence type="ECO:0000313" key="8">
    <source>
        <dbReference type="EMBL" id="NYJ19809.1"/>
    </source>
</evidence>
<keyword evidence="9" id="KW-1185">Reference proteome</keyword>
<feature type="transmembrane region" description="Helical" evidence="6">
    <location>
        <begin position="20"/>
        <end position="38"/>
    </location>
</feature>
<evidence type="ECO:0000256" key="5">
    <source>
        <dbReference type="ARBA" id="ARBA00023136"/>
    </source>
</evidence>
<gene>
    <name evidence="8" type="ORF">HNR05_001600</name>
</gene>
<dbReference type="EMBL" id="JACCFM010000001">
    <property type="protein sequence ID" value="NYJ19809.1"/>
    <property type="molecule type" value="Genomic_DNA"/>
</dbReference>
<sequence>MKKQMKKKQRWEDLSPSQKVATVVAGTIQIALALSAWVDLAQRPADEVNGPKGLWGVLIAVNFIGPIAYFVGGRRRSS</sequence>
<keyword evidence="3 6" id="KW-0812">Transmembrane</keyword>
<feature type="domain" description="Cardiolipin synthase N-terminal" evidence="7">
    <location>
        <begin position="31"/>
        <end position="74"/>
    </location>
</feature>
<dbReference type="Pfam" id="PF13396">
    <property type="entry name" value="PLDc_N"/>
    <property type="match status" value="1"/>
</dbReference>
<dbReference type="InterPro" id="IPR027379">
    <property type="entry name" value="CLS_N"/>
</dbReference>
<evidence type="ECO:0000256" key="1">
    <source>
        <dbReference type="ARBA" id="ARBA00004651"/>
    </source>
</evidence>
<dbReference type="Proteomes" id="UP000537260">
    <property type="component" value="Unassembled WGS sequence"/>
</dbReference>
<evidence type="ECO:0000256" key="4">
    <source>
        <dbReference type="ARBA" id="ARBA00022989"/>
    </source>
</evidence>
<organism evidence="8 9">
    <name type="scientific">Glaciibacter psychrotolerans</name>
    <dbReference type="NCBI Taxonomy" id="670054"/>
    <lineage>
        <taxon>Bacteria</taxon>
        <taxon>Bacillati</taxon>
        <taxon>Actinomycetota</taxon>
        <taxon>Actinomycetes</taxon>
        <taxon>Micrococcales</taxon>
        <taxon>Microbacteriaceae</taxon>
        <taxon>Glaciibacter</taxon>
    </lineage>
</organism>
<evidence type="ECO:0000256" key="2">
    <source>
        <dbReference type="ARBA" id="ARBA00022475"/>
    </source>
</evidence>
<keyword evidence="2" id="KW-1003">Cell membrane</keyword>
<evidence type="ECO:0000256" key="3">
    <source>
        <dbReference type="ARBA" id="ARBA00022692"/>
    </source>
</evidence>
<evidence type="ECO:0000313" key="9">
    <source>
        <dbReference type="Proteomes" id="UP000537260"/>
    </source>
</evidence>
<dbReference type="RefSeq" id="WP_343062514.1">
    <property type="nucleotide sequence ID" value="NZ_JACCFM010000001.1"/>
</dbReference>
<accession>A0A7Z0EDS9</accession>
<dbReference type="GO" id="GO:0005886">
    <property type="term" value="C:plasma membrane"/>
    <property type="evidence" value="ECO:0007669"/>
    <property type="project" value="UniProtKB-SubCell"/>
</dbReference>
<keyword evidence="4 6" id="KW-1133">Transmembrane helix</keyword>
<protein>
    <recommendedName>
        <fullName evidence="7">Cardiolipin synthase N-terminal domain-containing protein</fullName>
    </recommendedName>
</protein>
<comment type="caution">
    <text evidence="8">The sequence shown here is derived from an EMBL/GenBank/DDBJ whole genome shotgun (WGS) entry which is preliminary data.</text>
</comment>
<proteinExistence type="predicted"/>
<name>A0A7Z0EDS9_9MICO</name>
<evidence type="ECO:0000256" key="6">
    <source>
        <dbReference type="SAM" id="Phobius"/>
    </source>
</evidence>
<feature type="transmembrane region" description="Helical" evidence="6">
    <location>
        <begin position="53"/>
        <end position="72"/>
    </location>
</feature>
<dbReference type="AlphaFoldDB" id="A0A7Z0EDS9"/>